<evidence type="ECO:0000313" key="1">
    <source>
        <dbReference type="EMBL" id="RFZ92033.1"/>
    </source>
</evidence>
<accession>A0A372NRX3</accession>
<comment type="caution">
    <text evidence="1">The sequence shown here is derived from an EMBL/GenBank/DDBJ whole genome shotgun (WGS) entry which is preliminary data.</text>
</comment>
<dbReference type="InterPro" id="IPR031832">
    <property type="entry name" value="DUF4747"/>
</dbReference>
<evidence type="ECO:0000313" key="2">
    <source>
        <dbReference type="Proteomes" id="UP000264217"/>
    </source>
</evidence>
<dbReference type="Pfam" id="PF15931">
    <property type="entry name" value="DUF4747"/>
    <property type="match status" value="1"/>
</dbReference>
<keyword evidence="2" id="KW-1185">Reference proteome</keyword>
<proteinExistence type="predicted"/>
<dbReference type="OrthoDB" id="788845at2"/>
<dbReference type="EMBL" id="QWDC01000002">
    <property type="protein sequence ID" value="RFZ92033.1"/>
    <property type="molecule type" value="Genomic_DNA"/>
</dbReference>
<reference evidence="1 2" key="1">
    <citation type="submission" date="2018-08" db="EMBL/GenBank/DDBJ databases">
        <title>Mucilaginibacter sp. MYSH2.</title>
        <authorList>
            <person name="Seo T."/>
        </authorList>
    </citation>
    <scope>NUCLEOTIDE SEQUENCE [LARGE SCALE GENOMIC DNA]</scope>
    <source>
        <strain evidence="1 2">MYSH2</strain>
    </source>
</reference>
<sequence length="286" mass="33005">MVDKILRRAFFTINIKLRKNNNSRDATRLEYIELINKVYTRKIHKPSSNGKHCIIKHLLRKEENGETIYLFGKLAQFTYFENKSWFDIDTLDLDSQFQLRDGLFPDAVETDFIFDPRNHKFSFITKSSIAISPNPVRAFWEEALNSVKDDSEFIHVDVVSGRDFNSKLSNARSIRRIEIDLNYSNSGIGSISKKVIDEDLKKSNAKNATLVVVSKRNESINIQESDIIKGALELSEEDGEARAKIVDQSGNLVDISTSQFPKKDFFESNIIHLFDNFFDKIRSIWP</sequence>
<protein>
    <submittedName>
        <fullName evidence="1">DUF4747 family protein</fullName>
    </submittedName>
</protein>
<dbReference type="AlphaFoldDB" id="A0A372NRX3"/>
<dbReference type="Proteomes" id="UP000264217">
    <property type="component" value="Unassembled WGS sequence"/>
</dbReference>
<name>A0A372NRX3_9SPHI</name>
<dbReference type="RefSeq" id="WP_117391744.1">
    <property type="nucleotide sequence ID" value="NZ_QWDC01000002.1"/>
</dbReference>
<organism evidence="1 2">
    <name type="scientific">Mucilaginibacter conchicola</name>
    <dbReference type="NCBI Taxonomy" id="2303333"/>
    <lineage>
        <taxon>Bacteria</taxon>
        <taxon>Pseudomonadati</taxon>
        <taxon>Bacteroidota</taxon>
        <taxon>Sphingobacteriia</taxon>
        <taxon>Sphingobacteriales</taxon>
        <taxon>Sphingobacteriaceae</taxon>
        <taxon>Mucilaginibacter</taxon>
    </lineage>
</organism>
<gene>
    <name evidence="1" type="ORF">D0C36_11335</name>
</gene>